<reference evidence="1 2" key="1">
    <citation type="journal article" date="2023" name="Nucleic Acids Res.">
        <title>The hologenome of Daphnia magna reveals possible DNA methylation and microbiome-mediated evolution of the host genome.</title>
        <authorList>
            <person name="Chaturvedi A."/>
            <person name="Li X."/>
            <person name="Dhandapani V."/>
            <person name="Marshall H."/>
            <person name="Kissane S."/>
            <person name="Cuenca-Cambronero M."/>
            <person name="Asole G."/>
            <person name="Calvet F."/>
            <person name="Ruiz-Romero M."/>
            <person name="Marangio P."/>
            <person name="Guigo R."/>
            <person name="Rago D."/>
            <person name="Mirbahai L."/>
            <person name="Eastwood N."/>
            <person name="Colbourne J.K."/>
            <person name="Zhou J."/>
            <person name="Mallon E."/>
            <person name="Orsini L."/>
        </authorList>
    </citation>
    <scope>NUCLEOTIDE SEQUENCE [LARGE SCALE GENOMIC DNA]</scope>
    <source>
        <strain evidence="1">LRV0_1</strain>
    </source>
</reference>
<sequence>MLIRALEFSTNNCTNLYQIQYRTYLVILCDGQLTSSVIQKKIILQARNCHLPQKLDVIDGEERKQDEEAPKSEFKLKFHIRYTHRKLLDSCL</sequence>
<proteinExistence type="predicted"/>
<dbReference type="Proteomes" id="UP001234178">
    <property type="component" value="Unassembled WGS sequence"/>
</dbReference>
<name>A0ABQ9ZR06_9CRUS</name>
<accession>A0ABQ9ZR06</accession>
<evidence type="ECO:0000313" key="1">
    <source>
        <dbReference type="EMBL" id="KAK4014889.1"/>
    </source>
</evidence>
<keyword evidence="2" id="KW-1185">Reference proteome</keyword>
<organism evidence="1 2">
    <name type="scientific">Daphnia magna</name>
    <dbReference type="NCBI Taxonomy" id="35525"/>
    <lineage>
        <taxon>Eukaryota</taxon>
        <taxon>Metazoa</taxon>
        <taxon>Ecdysozoa</taxon>
        <taxon>Arthropoda</taxon>
        <taxon>Crustacea</taxon>
        <taxon>Branchiopoda</taxon>
        <taxon>Diplostraca</taxon>
        <taxon>Cladocera</taxon>
        <taxon>Anomopoda</taxon>
        <taxon>Daphniidae</taxon>
        <taxon>Daphnia</taxon>
    </lineage>
</organism>
<evidence type="ECO:0000313" key="2">
    <source>
        <dbReference type="Proteomes" id="UP001234178"/>
    </source>
</evidence>
<comment type="caution">
    <text evidence="1">The sequence shown here is derived from an EMBL/GenBank/DDBJ whole genome shotgun (WGS) entry which is preliminary data.</text>
</comment>
<dbReference type="EMBL" id="JAOYFB010000004">
    <property type="protein sequence ID" value="KAK4014889.1"/>
    <property type="molecule type" value="Genomic_DNA"/>
</dbReference>
<gene>
    <name evidence="1" type="ORF">OUZ56_027397</name>
</gene>
<protein>
    <submittedName>
        <fullName evidence="1">Uncharacterized protein</fullName>
    </submittedName>
</protein>